<keyword evidence="4" id="KW-0804">Transcription</keyword>
<feature type="domain" description="RNA polymerase sigma factor 70 region 4 type 2" evidence="6">
    <location>
        <begin position="109"/>
        <end position="161"/>
    </location>
</feature>
<organism evidence="7 8">
    <name type="scientific">Methylovorus glucosotrophus (strain SIP3-4)</name>
    <dbReference type="NCBI Taxonomy" id="582744"/>
    <lineage>
        <taxon>Bacteria</taxon>
        <taxon>Pseudomonadati</taxon>
        <taxon>Pseudomonadota</taxon>
        <taxon>Betaproteobacteria</taxon>
        <taxon>Nitrosomonadales</taxon>
        <taxon>Methylophilaceae</taxon>
        <taxon>Methylovorus</taxon>
    </lineage>
</organism>
<keyword evidence="2" id="KW-0805">Transcription regulation</keyword>
<evidence type="ECO:0000313" key="7">
    <source>
        <dbReference type="EMBL" id="ACT50826.1"/>
    </source>
</evidence>
<dbReference type="Proteomes" id="UP000002743">
    <property type="component" value="Chromosome"/>
</dbReference>
<feature type="domain" description="RNA polymerase sigma-70 region 2" evidence="5">
    <location>
        <begin position="13"/>
        <end position="77"/>
    </location>
</feature>
<dbReference type="Gene3D" id="1.10.1740.10">
    <property type="match status" value="1"/>
</dbReference>
<evidence type="ECO:0000313" key="8">
    <source>
        <dbReference type="Proteomes" id="UP000002743"/>
    </source>
</evidence>
<dbReference type="Gene3D" id="1.10.10.10">
    <property type="entry name" value="Winged helix-like DNA-binding domain superfamily/Winged helix DNA-binding domain"/>
    <property type="match status" value="1"/>
</dbReference>
<dbReference type="InterPro" id="IPR013249">
    <property type="entry name" value="RNA_pol_sigma70_r4_t2"/>
</dbReference>
<evidence type="ECO:0000259" key="5">
    <source>
        <dbReference type="Pfam" id="PF04542"/>
    </source>
</evidence>
<dbReference type="Pfam" id="PF08281">
    <property type="entry name" value="Sigma70_r4_2"/>
    <property type="match status" value="1"/>
</dbReference>
<dbReference type="InterPro" id="IPR007627">
    <property type="entry name" value="RNA_pol_sigma70_r2"/>
</dbReference>
<keyword evidence="8" id="KW-1185">Reference proteome</keyword>
<dbReference type="InterPro" id="IPR039425">
    <property type="entry name" value="RNA_pol_sigma-70-like"/>
</dbReference>
<reference evidence="8" key="1">
    <citation type="submission" date="2009-07" db="EMBL/GenBank/DDBJ databases">
        <title>Complete sequence of chromosome of Methylovorus sp. SIP3-4.</title>
        <authorList>
            <person name="Lucas S."/>
            <person name="Copeland A."/>
            <person name="Lapidus A."/>
            <person name="Glavina del Rio T."/>
            <person name="Tice H."/>
            <person name="Bruce D."/>
            <person name="Goodwin L."/>
            <person name="Pitluck S."/>
            <person name="Clum A."/>
            <person name="Larimer F."/>
            <person name="Land M."/>
            <person name="Hauser L."/>
            <person name="Kyrpides N."/>
            <person name="Mikhailova N."/>
            <person name="Kayluzhnaya M."/>
            <person name="Chistoserdova L."/>
        </authorList>
    </citation>
    <scope>NUCLEOTIDE SEQUENCE [LARGE SCALE GENOMIC DNA]</scope>
    <source>
        <strain evidence="8">SIP3-4</strain>
    </source>
</reference>
<dbReference type="InterPro" id="IPR013324">
    <property type="entry name" value="RNA_pol_sigma_r3/r4-like"/>
</dbReference>
<dbReference type="eggNOG" id="COG1595">
    <property type="taxonomic scope" value="Bacteria"/>
</dbReference>
<dbReference type="FunFam" id="1.10.1740.10:FF:000009">
    <property type="entry name" value="RNA polymerase sigma factor"/>
    <property type="match status" value="1"/>
</dbReference>
<dbReference type="GO" id="GO:0003677">
    <property type="term" value="F:DNA binding"/>
    <property type="evidence" value="ECO:0007669"/>
    <property type="project" value="InterPro"/>
</dbReference>
<dbReference type="SUPFAM" id="SSF88659">
    <property type="entry name" value="Sigma3 and sigma4 domains of RNA polymerase sigma factors"/>
    <property type="match status" value="1"/>
</dbReference>
<evidence type="ECO:0000256" key="1">
    <source>
        <dbReference type="ARBA" id="ARBA00010641"/>
    </source>
</evidence>
<evidence type="ECO:0000256" key="4">
    <source>
        <dbReference type="ARBA" id="ARBA00023163"/>
    </source>
</evidence>
<dbReference type="SUPFAM" id="SSF88946">
    <property type="entry name" value="Sigma2 domain of RNA polymerase sigma factors"/>
    <property type="match status" value="1"/>
</dbReference>
<dbReference type="GO" id="GO:0006352">
    <property type="term" value="P:DNA-templated transcription initiation"/>
    <property type="evidence" value="ECO:0007669"/>
    <property type="project" value="InterPro"/>
</dbReference>
<dbReference type="STRING" id="582744.Msip34_1581"/>
<comment type="similarity">
    <text evidence="1">Belongs to the sigma-70 factor family. ECF subfamily.</text>
</comment>
<accession>C6XE51</accession>
<dbReference type="OrthoDB" id="8536462at2"/>
<evidence type="ECO:0000259" key="6">
    <source>
        <dbReference type="Pfam" id="PF08281"/>
    </source>
</evidence>
<evidence type="ECO:0000256" key="2">
    <source>
        <dbReference type="ARBA" id="ARBA00023015"/>
    </source>
</evidence>
<dbReference type="RefSeq" id="WP_015830245.1">
    <property type="nucleotide sequence ID" value="NC_012969.1"/>
</dbReference>
<name>C6XE51_METGS</name>
<dbReference type="NCBIfam" id="TIGR02937">
    <property type="entry name" value="sigma70-ECF"/>
    <property type="match status" value="1"/>
</dbReference>
<proteinExistence type="inferred from homology"/>
<dbReference type="GO" id="GO:0016987">
    <property type="term" value="F:sigma factor activity"/>
    <property type="evidence" value="ECO:0007669"/>
    <property type="project" value="UniProtKB-KW"/>
</dbReference>
<dbReference type="AlphaFoldDB" id="C6XE51"/>
<dbReference type="PANTHER" id="PTHR43133">
    <property type="entry name" value="RNA POLYMERASE ECF-TYPE SIGMA FACTO"/>
    <property type="match status" value="1"/>
</dbReference>
<dbReference type="EMBL" id="CP001674">
    <property type="protein sequence ID" value="ACT50826.1"/>
    <property type="molecule type" value="Genomic_DNA"/>
</dbReference>
<dbReference type="PANTHER" id="PTHR43133:SF63">
    <property type="entry name" value="RNA POLYMERASE SIGMA FACTOR FECI-RELATED"/>
    <property type="match status" value="1"/>
</dbReference>
<dbReference type="NCBIfam" id="NF009180">
    <property type="entry name" value="PRK12528.1"/>
    <property type="match status" value="1"/>
</dbReference>
<dbReference type="KEGG" id="mei:Msip34_1581"/>
<evidence type="ECO:0000256" key="3">
    <source>
        <dbReference type="ARBA" id="ARBA00023082"/>
    </source>
</evidence>
<gene>
    <name evidence="7" type="ordered locus">Msip34_1581</name>
</gene>
<dbReference type="HOGENOM" id="CLU_047691_12_1_4"/>
<reference evidence="7 8" key="2">
    <citation type="journal article" date="2011" name="J. Bacteriol.">
        <title>Genomes of three methylotrophs from a single niche uncover genetic and metabolic divergence of Methylophilaceae.</title>
        <authorList>
            <person name="Lapidus A."/>
            <person name="Clum A."/>
            <person name="Labutti K."/>
            <person name="Kaluzhnaya M.G."/>
            <person name="Lim S."/>
            <person name="Beck D.A."/>
            <person name="Glavina Del Rio T."/>
            <person name="Nolan M."/>
            <person name="Mavromatis K."/>
            <person name="Huntemann M."/>
            <person name="Lucas S."/>
            <person name="Lidstrom M.E."/>
            <person name="Ivanova N."/>
            <person name="Chistoserdova L."/>
        </authorList>
    </citation>
    <scope>NUCLEOTIDE SEQUENCE [LARGE SCALE GENOMIC DNA]</scope>
    <source>
        <strain evidence="7 8">SIP3-4</strain>
    </source>
</reference>
<dbReference type="InterPro" id="IPR013325">
    <property type="entry name" value="RNA_pol_sigma_r2"/>
</dbReference>
<sequence length="168" mass="19242">MSSGFVSDTVHTLYHDHHGWLSGWLRRKLGCNHQAADLAQDVFVRIMFSPMQQTIREPRAYLTRVAHGLVVNHWRRREIEQAYLDALMQLPESMVPSVEQRLLVLETLFEIERMLAGLPAKVSQAFLLSQMDGMKYADIAIELGVSERMIKKYMAQAMLACLTLSKPL</sequence>
<dbReference type="InterPro" id="IPR014284">
    <property type="entry name" value="RNA_pol_sigma-70_dom"/>
</dbReference>
<keyword evidence="3" id="KW-0731">Sigma factor</keyword>
<dbReference type="InterPro" id="IPR036388">
    <property type="entry name" value="WH-like_DNA-bd_sf"/>
</dbReference>
<protein>
    <submittedName>
        <fullName evidence="7">RNA polymerase, sigma-24 subunit, ECF subfamily</fullName>
    </submittedName>
</protein>
<dbReference type="Pfam" id="PF04542">
    <property type="entry name" value="Sigma70_r2"/>
    <property type="match status" value="1"/>
</dbReference>